<dbReference type="Pfam" id="PF00226">
    <property type="entry name" value="DnaJ"/>
    <property type="match status" value="1"/>
</dbReference>
<dbReference type="GO" id="GO:0005634">
    <property type="term" value="C:nucleus"/>
    <property type="evidence" value="ECO:0007669"/>
    <property type="project" value="TreeGrafter"/>
</dbReference>
<dbReference type="GO" id="GO:0044183">
    <property type="term" value="F:protein folding chaperone"/>
    <property type="evidence" value="ECO:0007669"/>
    <property type="project" value="TreeGrafter"/>
</dbReference>
<feature type="domain" description="J" evidence="2">
    <location>
        <begin position="5"/>
        <end position="75"/>
    </location>
</feature>
<accession>A0AAD7Q1N3</accession>
<protein>
    <submittedName>
        <fullName evidence="3">Chaperone DnaJ domain protein</fullName>
    </submittedName>
</protein>
<proteinExistence type="predicted"/>
<feature type="transmembrane region" description="Helical" evidence="1">
    <location>
        <begin position="99"/>
        <end position="118"/>
    </location>
</feature>
<gene>
    <name evidence="3" type="ORF">O6P43_010917</name>
</gene>
<dbReference type="PROSITE" id="PS50076">
    <property type="entry name" value="DNAJ_2"/>
    <property type="match status" value="1"/>
</dbReference>
<keyword evidence="1" id="KW-0812">Transmembrane</keyword>
<dbReference type="InterPro" id="IPR001623">
    <property type="entry name" value="DnaJ_domain"/>
</dbReference>
<dbReference type="GO" id="GO:0051087">
    <property type="term" value="F:protein-folding chaperone binding"/>
    <property type="evidence" value="ECO:0007669"/>
    <property type="project" value="TreeGrafter"/>
</dbReference>
<dbReference type="AlphaFoldDB" id="A0AAD7Q1N3"/>
<dbReference type="PANTHER" id="PTHR43948:SF14">
    <property type="entry name" value="PROTEIN DNAJ, PUTATIVE-RELATED"/>
    <property type="match status" value="1"/>
</dbReference>
<reference evidence="3" key="1">
    <citation type="journal article" date="2023" name="Science">
        <title>Elucidation of the pathway for biosynthesis of saponin adjuvants from the soapbark tree.</title>
        <authorList>
            <person name="Reed J."/>
            <person name="Orme A."/>
            <person name="El-Demerdash A."/>
            <person name="Owen C."/>
            <person name="Martin L.B.B."/>
            <person name="Misra R.C."/>
            <person name="Kikuchi S."/>
            <person name="Rejzek M."/>
            <person name="Martin A.C."/>
            <person name="Harkess A."/>
            <person name="Leebens-Mack J."/>
            <person name="Louveau T."/>
            <person name="Stephenson M.J."/>
            <person name="Osbourn A."/>
        </authorList>
    </citation>
    <scope>NUCLEOTIDE SEQUENCE</scope>
    <source>
        <strain evidence="3">S10</strain>
    </source>
</reference>
<evidence type="ECO:0000256" key="1">
    <source>
        <dbReference type="SAM" id="Phobius"/>
    </source>
</evidence>
<keyword evidence="4" id="KW-1185">Reference proteome</keyword>
<keyword evidence="1" id="KW-1133">Transmembrane helix</keyword>
<evidence type="ECO:0000313" key="3">
    <source>
        <dbReference type="EMBL" id="KAJ7973136.1"/>
    </source>
</evidence>
<keyword evidence="1" id="KW-0472">Membrane</keyword>
<dbReference type="InterPro" id="IPR036869">
    <property type="entry name" value="J_dom_sf"/>
</dbReference>
<comment type="caution">
    <text evidence="3">The sequence shown here is derived from an EMBL/GenBank/DDBJ whole genome shotgun (WGS) entry which is preliminary data.</text>
</comment>
<dbReference type="SMART" id="SM00271">
    <property type="entry name" value="DnaJ"/>
    <property type="match status" value="1"/>
</dbReference>
<organism evidence="3 4">
    <name type="scientific">Quillaja saponaria</name>
    <name type="common">Soap bark tree</name>
    <dbReference type="NCBI Taxonomy" id="32244"/>
    <lineage>
        <taxon>Eukaryota</taxon>
        <taxon>Viridiplantae</taxon>
        <taxon>Streptophyta</taxon>
        <taxon>Embryophyta</taxon>
        <taxon>Tracheophyta</taxon>
        <taxon>Spermatophyta</taxon>
        <taxon>Magnoliopsida</taxon>
        <taxon>eudicotyledons</taxon>
        <taxon>Gunneridae</taxon>
        <taxon>Pentapetalae</taxon>
        <taxon>rosids</taxon>
        <taxon>fabids</taxon>
        <taxon>Fabales</taxon>
        <taxon>Quillajaceae</taxon>
        <taxon>Quillaja</taxon>
    </lineage>
</organism>
<dbReference type="KEGG" id="qsa:O6P43_010917"/>
<dbReference type="PANTHER" id="PTHR43948">
    <property type="entry name" value="DNAJ HOMOLOG SUBFAMILY B"/>
    <property type="match status" value="1"/>
</dbReference>
<dbReference type="CDD" id="cd06257">
    <property type="entry name" value="DnaJ"/>
    <property type="match status" value="1"/>
</dbReference>
<sequence length="133" mass="14773">MQGDEARVLLGFHPNSRPTPCQVKEAYRKKVWDSHPDLFPAAEKPRAETKFKLISQAYTCLLSGVKGGSSSDGYSRVVRTGVPRTHGGRKHHALIRTPFLLIIMGTVALGGFNAARAYKKQKEEYPSHNPFLP</sequence>
<dbReference type="Gene3D" id="1.10.287.110">
    <property type="entry name" value="DnaJ domain"/>
    <property type="match status" value="1"/>
</dbReference>
<dbReference type="GO" id="GO:0051082">
    <property type="term" value="F:unfolded protein binding"/>
    <property type="evidence" value="ECO:0007669"/>
    <property type="project" value="TreeGrafter"/>
</dbReference>
<evidence type="ECO:0000259" key="2">
    <source>
        <dbReference type="PROSITE" id="PS50076"/>
    </source>
</evidence>
<evidence type="ECO:0000313" key="4">
    <source>
        <dbReference type="Proteomes" id="UP001163823"/>
    </source>
</evidence>
<dbReference type="GO" id="GO:0005737">
    <property type="term" value="C:cytoplasm"/>
    <property type="evidence" value="ECO:0007669"/>
    <property type="project" value="TreeGrafter"/>
</dbReference>
<name>A0AAD7Q1N3_QUISA</name>
<dbReference type="Proteomes" id="UP001163823">
    <property type="component" value="Chromosome 4"/>
</dbReference>
<dbReference type="EMBL" id="JARAOO010000004">
    <property type="protein sequence ID" value="KAJ7973136.1"/>
    <property type="molecule type" value="Genomic_DNA"/>
</dbReference>
<dbReference type="SUPFAM" id="SSF46565">
    <property type="entry name" value="Chaperone J-domain"/>
    <property type="match status" value="1"/>
</dbReference>